<evidence type="ECO:0000256" key="1">
    <source>
        <dbReference type="SAM" id="Phobius"/>
    </source>
</evidence>
<dbReference type="EMBL" id="PGTY01000002">
    <property type="protein sequence ID" value="PJI86367.1"/>
    <property type="molecule type" value="Genomic_DNA"/>
</dbReference>
<name>A0A2M8W609_9RHOB</name>
<protein>
    <recommendedName>
        <fullName evidence="4">50S ribosomal protein L35</fullName>
    </recommendedName>
</protein>
<evidence type="ECO:0000313" key="3">
    <source>
        <dbReference type="Proteomes" id="UP000228531"/>
    </source>
</evidence>
<keyword evidence="1" id="KW-0472">Membrane</keyword>
<organism evidence="2 3">
    <name type="scientific">Yoonia maricola</name>
    <dbReference type="NCBI Taxonomy" id="420999"/>
    <lineage>
        <taxon>Bacteria</taxon>
        <taxon>Pseudomonadati</taxon>
        <taxon>Pseudomonadota</taxon>
        <taxon>Alphaproteobacteria</taxon>
        <taxon>Rhodobacterales</taxon>
        <taxon>Paracoccaceae</taxon>
        <taxon>Yoonia</taxon>
    </lineage>
</organism>
<keyword evidence="1" id="KW-0812">Transmembrane</keyword>
<dbReference type="Proteomes" id="UP000228531">
    <property type="component" value="Unassembled WGS sequence"/>
</dbReference>
<comment type="caution">
    <text evidence="2">The sequence shown here is derived from an EMBL/GenBank/DDBJ whole genome shotgun (WGS) entry which is preliminary data.</text>
</comment>
<dbReference type="AlphaFoldDB" id="A0A2M8W609"/>
<reference evidence="2 3" key="1">
    <citation type="submission" date="2017-11" db="EMBL/GenBank/DDBJ databases">
        <title>Genomic Encyclopedia of Archaeal and Bacterial Type Strains, Phase II (KMG-II): From Individual Species to Whole Genera.</title>
        <authorList>
            <person name="Goeker M."/>
        </authorList>
    </citation>
    <scope>NUCLEOTIDE SEQUENCE [LARGE SCALE GENOMIC DNA]</scope>
    <source>
        <strain evidence="2 3">DSM 29128</strain>
    </source>
</reference>
<feature type="transmembrane region" description="Helical" evidence="1">
    <location>
        <begin position="6"/>
        <end position="26"/>
    </location>
</feature>
<keyword evidence="1" id="KW-1133">Transmembrane helix</keyword>
<accession>A0A2M8W609</accession>
<feature type="transmembrane region" description="Helical" evidence="1">
    <location>
        <begin position="33"/>
        <end position="49"/>
    </location>
</feature>
<evidence type="ECO:0000313" key="2">
    <source>
        <dbReference type="EMBL" id="PJI86367.1"/>
    </source>
</evidence>
<sequence length="75" mass="7917">MDFDHIFVLGIVLIAFAIPSAVSAYSDGQRPKTALIMALLGAGAIIFVVRENPGVYALDTVDDVIVTVVGDLINN</sequence>
<proteinExistence type="predicted"/>
<dbReference type="OrthoDB" id="7875801at2"/>
<evidence type="ECO:0008006" key="4">
    <source>
        <dbReference type="Google" id="ProtNLM"/>
    </source>
</evidence>
<dbReference type="RefSeq" id="WP_100368658.1">
    <property type="nucleotide sequence ID" value="NZ_PGTY01000002.1"/>
</dbReference>
<gene>
    <name evidence="2" type="ORF">BC777_2736</name>
</gene>
<keyword evidence="3" id="KW-1185">Reference proteome</keyword>